<dbReference type="InterPro" id="IPR051811">
    <property type="entry name" value="Cytochrome_c550/c551-like"/>
</dbReference>
<name>A0ABU1BPT4_9BURK</name>
<evidence type="ECO:0000256" key="4">
    <source>
        <dbReference type="ARBA" id="ARBA00022982"/>
    </source>
</evidence>
<keyword evidence="7" id="KW-0732">Signal</keyword>
<evidence type="ECO:0000313" key="9">
    <source>
        <dbReference type="EMBL" id="MDQ9170874.1"/>
    </source>
</evidence>
<proteinExistence type="predicted"/>
<dbReference type="SUPFAM" id="SSF46626">
    <property type="entry name" value="Cytochrome c"/>
    <property type="match status" value="1"/>
</dbReference>
<evidence type="ECO:0000256" key="2">
    <source>
        <dbReference type="ARBA" id="ARBA00022617"/>
    </source>
</evidence>
<feature type="chain" id="PRO_5047375198" evidence="7">
    <location>
        <begin position="23"/>
        <end position="106"/>
    </location>
</feature>
<dbReference type="InterPro" id="IPR009056">
    <property type="entry name" value="Cyt_c-like_dom"/>
</dbReference>
<keyword evidence="3 6" id="KW-0479">Metal-binding</keyword>
<dbReference type="EMBL" id="JAUYVH010000005">
    <property type="protein sequence ID" value="MDQ9170874.1"/>
    <property type="molecule type" value="Genomic_DNA"/>
</dbReference>
<comment type="caution">
    <text evidence="9">The sequence shown here is derived from an EMBL/GenBank/DDBJ whole genome shotgun (WGS) entry which is preliminary data.</text>
</comment>
<protein>
    <submittedName>
        <fullName evidence="9">Cytochrome c</fullName>
    </submittedName>
</protein>
<organism evidence="9 10">
    <name type="scientific">Keguizhuia sedimenti</name>
    <dbReference type="NCBI Taxonomy" id="3064264"/>
    <lineage>
        <taxon>Bacteria</taxon>
        <taxon>Pseudomonadati</taxon>
        <taxon>Pseudomonadota</taxon>
        <taxon>Betaproteobacteria</taxon>
        <taxon>Burkholderiales</taxon>
        <taxon>Oxalobacteraceae</taxon>
        <taxon>Keguizhuia</taxon>
    </lineage>
</organism>
<dbReference type="Gene3D" id="1.10.760.10">
    <property type="entry name" value="Cytochrome c-like domain"/>
    <property type="match status" value="1"/>
</dbReference>
<evidence type="ECO:0000256" key="3">
    <source>
        <dbReference type="ARBA" id="ARBA00022723"/>
    </source>
</evidence>
<reference evidence="9 10" key="1">
    <citation type="submission" date="2023-08" db="EMBL/GenBank/DDBJ databases">
        <title>Oxalobacteraceae gen .nov., isolated from river sludge outside the plant.</title>
        <authorList>
            <person name="Zhao S.Y."/>
        </authorList>
    </citation>
    <scope>NUCLEOTIDE SEQUENCE [LARGE SCALE GENOMIC DNA]</scope>
    <source>
        <strain evidence="9 10">R-40</strain>
    </source>
</reference>
<dbReference type="Proteomes" id="UP001225596">
    <property type="component" value="Unassembled WGS sequence"/>
</dbReference>
<sequence>MNRFHFSLTMLMVPAFTCIAHAAAAADLTKGRQMFQQGTTPACAVCHTLKDAGTSGEIGPNLDELKPDADRVAKAIREGLGVMPAFTDLSDEEVRLLAEYVAAATK</sequence>
<keyword evidence="1" id="KW-0813">Transport</keyword>
<feature type="domain" description="Cytochrome c" evidence="8">
    <location>
        <begin position="26"/>
        <end position="105"/>
    </location>
</feature>
<dbReference type="PANTHER" id="PTHR37823:SF1">
    <property type="entry name" value="CYTOCHROME C-553-LIKE"/>
    <property type="match status" value="1"/>
</dbReference>
<evidence type="ECO:0000256" key="6">
    <source>
        <dbReference type="PROSITE-ProRule" id="PRU00433"/>
    </source>
</evidence>
<evidence type="ECO:0000259" key="8">
    <source>
        <dbReference type="PROSITE" id="PS51007"/>
    </source>
</evidence>
<dbReference type="Pfam" id="PF13442">
    <property type="entry name" value="Cytochrome_CBB3"/>
    <property type="match status" value="1"/>
</dbReference>
<feature type="signal peptide" evidence="7">
    <location>
        <begin position="1"/>
        <end position="22"/>
    </location>
</feature>
<evidence type="ECO:0000313" key="10">
    <source>
        <dbReference type="Proteomes" id="UP001225596"/>
    </source>
</evidence>
<evidence type="ECO:0000256" key="7">
    <source>
        <dbReference type="SAM" id="SignalP"/>
    </source>
</evidence>
<dbReference type="PANTHER" id="PTHR37823">
    <property type="entry name" value="CYTOCHROME C-553-LIKE"/>
    <property type="match status" value="1"/>
</dbReference>
<keyword evidence="2 6" id="KW-0349">Heme</keyword>
<keyword evidence="4" id="KW-0249">Electron transport</keyword>
<keyword evidence="5 6" id="KW-0408">Iron</keyword>
<dbReference type="InterPro" id="IPR036909">
    <property type="entry name" value="Cyt_c-like_dom_sf"/>
</dbReference>
<dbReference type="RefSeq" id="WP_338436807.1">
    <property type="nucleotide sequence ID" value="NZ_JAUYVH010000005.1"/>
</dbReference>
<keyword evidence="10" id="KW-1185">Reference proteome</keyword>
<gene>
    <name evidence="9" type="ORF">Q8A64_10675</name>
</gene>
<evidence type="ECO:0000256" key="5">
    <source>
        <dbReference type="ARBA" id="ARBA00023004"/>
    </source>
</evidence>
<accession>A0ABU1BPT4</accession>
<dbReference type="PROSITE" id="PS51007">
    <property type="entry name" value="CYTC"/>
    <property type="match status" value="1"/>
</dbReference>
<evidence type="ECO:0000256" key="1">
    <source>
        <dbReference type="ARBA" id="ARBA00022448"/>
    </source>
</evidence>